<dbReference type="InParanoid" id="A0A4S2N239"/>
<feature type="compositionally biased region" description="Low complexity" evidence="1">
    <location>
        <begin position="106"/>
        <end position="117"/>
    </location>
</feature>
<protein>
    <submittedName>
        <fullName evidence="2">Uncharacterized protein</fullName>
    </submittedName>
</protein>
<keyword evidence="3" id="KW-1185">Reference proteome</keyword>
<name>A0A4S2N239_9PEZI</name>
<dbReference type="EMBL" id="ML220114">
    <property type="protein sequence ID" value="TGZ83151.1"/>
    <property type="molecule type" value="Genomic_DNA"/>
</dbReference>
<sequence>MTDTVSASPKPHTNGLRVPELVREQSFTPSKPVKSQELDLKHSSGEVLEIVDASSTAQAESASPKSGDSIMEQPCSSQSTQQNASNTNRSRPSTPPVSPLSPPLSPISSPVSPLSPAPYELEMEHYFDIQTQQSLAHFLLSAYDSDEEDYDDQIMDLPEFKRNCFRFVANVEDRHNSQGRSE</sequence>
<reference evidence="2 3" key="1">
    <citation type="submission" date="2019-04" db="EMBL/GenBank/DDBJ databases">
        <title>Comparative genomics and transcriptomics to analyze fruiting body development in filamentous ascomycetes.</title>
        <authorList>
            <consortium name="DOE Joint Genome Institute"/>
            <person name="Lutkenhaus R."/>
            <person name="Traeger S."/>
            <person name="Breuer J."/>
            <person name="Kuo A."/>
            <person name="Lipzen A."/>
            <person name="Pangilinan J."/>
            <person name="Dilworth D."/>
            <person name="Sandor L."/>
            <person name="Poggeler S."/>
            <person name="Barry K."/>
            <person name="Grigoriev I.V."/>
            <person name="Nowrousian M."/>
        </authorList>
    </citation>
    <scope>NUCLEOTIDE SEQUENCE [LARGE SCALE GENOMIC DNA]</scope>
    <source>
        <strain evidence="2 3">CBS 389.68</strain>
    </source>
</reference>
<feature type="compositionally biased region" description="Low complexity" evidence="1">
    <location>
        <begin position="76"/>
        <end position="92"/>
    </location>
</feature>
<proteinExistence type="predicted"/>
<evidence type="ECO:0000313" key="2">
    <source>
        <dbReference type="EMBL" id="TGZ83151.1"/>
    </source>
</evidence>
<feature type="region of interest" description="Disordered" evidence="1">
    <location>
        <begin position="1"/>
        <end position="117"/>
    </location>
</feature>
<dbReference type="Proteomes" id="UP000298138">
    <property type="component" value="Unassembled WGS sequence"/>
</dbReference>
<evidence type="ECO:0000313" key="3">
    <source>
        <dbReference type="Proteomes" id="UP000298138"/>
    </source>
</evidence>
<evidence type="ECO:0000256" key="1">
    <source>
        <dbReference type="SAM" id="MobiDB-lite"/>
    </source>
</evidence>
<accession>A0A4S2N239</accession>
<organism evidence="2 3">
    <name type="scientific">Ascodesmis nigricans</name>
    <dbReference type="NCBI Taxonomy" id="341454"/>
    <lineage>
        <taxon>Eukaryota</taxon>
        <taxon>Fungi</taxon>
        <taxon>Dikarya</taxon>
        <taxon>Ascomycota</taxon>
        <taxon>Pezizomycotina</taxon>
        <taxon>Pezizomycetes</taxon>
        <taxon>Pezizales</taxon>
        <taxon>Ascodesmidaceae</taxon>
        <taxon>Ascodesmis</taxon>
    </lineage>
</organism>
<feature type="compositionally biased region" description="Basic and acidic residues" evidence="1">
    <location>
        <begin position="34"/>
        <end position="44"/>
    </location>
</feature>
<feature type="compositionally biased region" description="Pro residues" evidence="1">
    <location>
        <begin position="93"/>
        <end position="105"/>
    </location>
</feature>
<feature type="compositionally biased region" description="Polar residues" evidence="1">
    <location>
        <begin position="53"/>
        <end position="66"/>
    </location>
</feature>
<gene>
    <name evidence="2" type="ORF">EX30DRAFT_339368</name>
</gene>
<dbReference type="AlphaFoldDB" id="A0A4S2N239"/>